<dbReference type="InterPro" id="IPR001046">
    <property type="entry name" value="NRAMP_fam"/>
</dbReference>
<evidence type="ECO:0000313" key="9">
    <source>
        <dbReference type="Proteomes" id="UP001314262"/>
    </source>
</evidence>
<comment type="similarity">
    <text evidence="6">Belongs to the NRAMP family.</text>
</comment>
<organism evidence="8">
    <name type="scientific">Fructobacillus tropaeoli</name>
    <dbReference type="NCBI Taxonomy" id="709323"/>
    <lineage>
        <taxon>Bacteria</taxon>
        <taxon>Bacillati</taxon>
        <taxon>Bacillota</taxon>
        <taxon>Bacilli</taxon>
        <taxon>Lactobacillales</taxon>
        <taxon>Lactobacillaceae</taxon>
        <taxon>Fructobacillus</taxon>
    </lineage>
</organism>
<dbReference type="STRING" id="709323.GCA_001047135_00952"/>
<keyword evidence="6" id="KW-1003">Cell membrane</keyword>
<feature type="transmembrane region" description="Helical" evidence="6">
    <location>
        <begin position="374"/>
        <end position="394"/>
    </location>
</feature>
<protein>
    <recommendedName>
        <fullName evidence="6">Divalent metal cation transporter MntH</fullName>
    </recommendedName>
</protein>
<dbReference type="EMBL" id="CAUZLT010000003">
    <property type="protein sequence ID" value="CAK1242071.1"/>
    <property type="molecule type" value="Genomic_DNA"/>
</dbReference>
<keyword evidence="3 6" id="KW-0812">Transmembrane</keyword>
<comment type="function">
    <text evidence="6">H(+)-stimulated, divalent metal cation uptake system.</text>
</comment>
<reference evidence="8" key="1">
    <citation type="journal article" date="2015" name="BMC Genomics">
        <title>Comparative genomics of Fructobacillus spp. and Leuconostoc spp. reveals niche-specific evolution of Fructobacillus spp.</title>
        <authorList>
            <person name="Endo A."/>
            <person name="Tanizawa Y."/>
            <person name="Tanaka N."/>
            <person name="Maeno S."/>
            <person name="Kumar H."/>
            <person name="Shiwa Y."/>
            <person name="Okada S."/>
            <person name="Yoshikawa H."/>
            <person name="Dicks L."/>
            <person name="Nakagawa J."/>
            <person name="Arita M."/>
        </authorList>
    </citation>
    <scope>NUCLEOTIDE SEQUENCE [LARGE SCALE GENOMIC DNA]</scope>
    <source>
        <strain evidence="8">F214-1</strain>
    </source>
</reference>
<dbReference type="GO" id="GO:0015293">
    <property type="term" value="F:symporter activity"/>
    <property type="evidence" value="ECO:0007669"/>
    <property type="project" value="UniProtKB-UniRule"/>
</dbReference>
<evidence type="ECO:0000313" key="7">
    <source>
        <dbReference type="EMBL" id="CAK1242071.1"/>
    </source>
</evidence>
<keyword evidence="6" id="KW-0406">Ion transport</keyword>
<dbReference type="PANTHER" id="PTHR11706:SF33">
    <property type="entry name" value="NATURAL RESISTANCE-ASSOCIATED MACROPHAGE PROTEIN 2"/>
    <property type="match status" value="1"/>
</dbReference>
<dbReference type="EMBL" id="DF968081">
    <property type="protein sequence ID" value="GAP04402.1"/>
    <property type="molecule type" value="Genomic_DNA"/>
</dbReference>
<feature type="transmembrane region" description="Helical" evidence="6">
    <location>
        <begin position="75"/>
        <end position="96"/>
    </location>
</feature>
<dbReference type="AlphaFoldDB" id="A0A3F3H3I9"/>
<evidence type="ECO:0000256" key="4">
    <source>
        <dbReference type="ARBA" id="ARBA00022989"/>
    </source>
</evidence>
<reference evidence="7 9" key="2">
    <citation type="submission" date="2023-10" db="EMBL/GenBank/DDBJ databases">
        <authorList>
            <person name="Botero Cardona J."/>
        </authorList>
    </citation>
    <scope>NUCLEOTIDE SEQUENCE [LARGE SCALE GENOMIC DNA]</scope>
    <source>
        <strain evidence="7 9">R-53137</strain>
    </source>
</reference>
<dbReference type="GO" id="GO:0046872">
    <property type="term" value="F:metal ion binding"/>
    <property type="evidence" value="ECO:0007669"/>
    <property type="project" value="UniProtKB-UniRule"/>
</dbReference>
<dbReference type="Proteomes" id="UP001314262">
    <property type="component" value="Unassembled WGS sequence"/>
</dbReference>
<keyword evidence="4 6" id="KW-1133">Transmembrane helix</keyword>
<gene>
    <name evidence="6" type="primary">mntH</name>
    <name evidence="8" type="ORF">FTRO_0041440</name>
    <name evidence="7" type="ORF">R53137_KAKDMLNK_00864</name>
</gene>
<feature type="transmembrane region" description="Helical" evidence="6">
    <location>
        <begin position="220"/>
        <end position="243"/>
    </location>
</feature>
<feature type="transmembrane region" description="Helical" evidence="6">
    <location>
        <begin position="441"/>
        <end position="459"/>
    </location>
</feature>
<evidence type="ECO:0000313" key="8">
    <source>
        <dbReference type="EMBL" id="GAP04402.1"/>
    </source>
</evidence>
<dbReference type="Proteomes" id="UP000064514">
    <property type="component" value="Unassembled WGS sequence"/>
</dbReference>
<evidence type="ECO:0000256" key="1">
    <source>
        <dbReference type="ARBA" id="ARBA00004141"/>
    </source>
</evidence>
<keyword evidence="5 6" id="KW-0472">Membrane</keyword>
<dbReference type="HAMAP" id="MF_00221">
    <property type="entry name" value="NRAMP"/>
    <property type="match status" value="1"/>
</dbReference>
<comment type="subcellular location">
    <subcellularLocation>
        <location evidence="6">Cell membrane</location>
        <topology evidence="6">Multi-pass membrane protein</topology>
    </subcellularLocation>
    <subcellularLocation>
        <location evidence="1">Membrane</location>
        <topology evidence="1">Multi-pass membrane protein</topology>
    </subcellularLocation>
</comment>
<feature type="transmembrane region" description="Helical" evidence="6">
    <location>
        <begin position="151"/>
        <end position="170"/>
    </location>
</feature>
<keyword evidence="9" id="KW-1185">Reference proteome</keyword>
<dbReference type="Pfam" id="PF01566">
    <property type="entry name" value="Nramp"/>
    <property type="match status" value="1"/>
</dbReference>
<proteinExistence type="inferred from homology"/>
<dbReference type="GO" id="GO:0005384">
    <property type="term" value="F:manganese ion transmembrane transporter activity"/>
    <property type="evidence" value="ECO:0007669"/>
    <property type="project" value="TreeGrafter"/>
</dbReference>
<evidence type="ECO:0000256" key="2">
    <source>
        <dbReference type="ARBA" id="ARBA00022448"/>
    </source>
</evidence>
<feature type="transmembrane region" description="Helical" evidence="6">
    <location>
        <begin position="122"/>
        <end position="145"/>
    </location>
</feature>
<dbReference type="GO" id="GO:0034755">
    <property type="term" value="P:iron ion transmembrane transport"/>
    <property type="evidence" value="ECO:0007669"/>
    <property type="project" value="TreeGrafter"/>
</dbReference>
<keyword evidence="2 6" id="KW-0813">Transport</keyword>
<feature type="transmembrane region" description="Helical" evidence="6">
    <location>
        <begin position="41"/>
        <end position="60"/>
    </location>
</feature>
<evidence type="ECO:0000256" key="3">
    <source>
        <dbReference type="ARBA" id="ARBA00022692"/>
    </source>
</evidence>
<dbReference type="PRINTS" id="PR00447">
    <property type="entry name" value="NATRESASSCMP"/>
</dbReference>
<sequence>MMVQQTADNQPHGALLMQGGTQNKSLEQVNGTIAVPKSGSFWRRLLAFSGPGALIAVGYMDPGNWVTSVQGGASYHYLLMSVVMLSAAIGMLLQYLAGKLGIVTQEDLAQATAKRTKKATRYFLWFITELALIATDIAEVVGGAIALNLLFGWPLLLTVIMTAFDVILLLGLMKFGFRKIEAIVMTLILTILFVCLYLVFLSKPDLAGVFGGLMPQKEVLSTQAIHGLSSPLFLTAGIIGATVTPHNLYLHSSIVQTRKVDKKNPAEVKEAIKWMAWDSNGQLTLAFIVNALLLIVGAALFYGHANELASFKGMYLALQNQQMAGAIASPFLSTLFAVALLASGQNSTITGTLAGEIIMEGFLHFKIPMWLRRVITRGVALIPVIAIAVLYGGNEHDLDALITGTQVFLSVVLPFSMAPLLYFTSSKKIMGQFVNKKSVTVIGWLCFIALTVINIWLVLEQMGQWFG</sequence>
<feature type="transmembrane region" description="Helical" evidence="6">
    <location>
        <begin position="283"/>
        <end position="303"/>
    </location>
</feature>
<name>A0A3F3H3I9_9LACO</name>
<evidence type="ECO:0000256" key="6">
    <source>
        <dbReference type="HAMAP-Rule" id="MF_00221"/>
    </source>
</evidence>
<dbReference type="NCBIfam" id="NF001923">
    <property type="entry name" value="PRK00701.1"/>
    <property type="match status" value="1"/>
</dbReference>
<dbReference type="NCBIfam" id="NF037982">
    <property type="entry name" value="Nramp_1"/>
    <property type="match status" value="1"/>
</dbReference>
<keyword evidence="6" id="KW-0769">Symport</keyword>
<dbReference type="GO" id="GO:0005886">
    <property type="term" value="C:plasma membrane"/>
    <property type="evidence" value="ECO:0007669"/>
    <property type="project" value="UniProtKB-SubCell"/>
</dbReference>
<feature type="transmembrane region" description="Helical" evidence="6">
    <location>
        <begin position="400"/>
        <end position="421"/>
    </location>
</feature>
<feature type="transmembrane region" description="Helical" evidence="6">
    <location>
        <begin position="182"/>
        <end position="200"/>
    </location>
</feature>
<dbReference type="GO" id="GO:0015086">
    <property type="term" value="F:cadmium ion transmembrane transporter activity"/>
    <property type="evidence" value="ECO:0007669"/>
    <property type="project" value="TreeGrafter"/>
</dbReference>
<accession>A0A3F3H3I9</accession>
<feature type="transmembrane region" description="Helical" evidence="6">
    <location>
        <begin position="323"/>
        <end position="342"/>
    </location>
</feature>
<evidence type="ECO:0000256" key="5">
    <source>
        <dbReference type="ARBA" id="ARBA00023136"/>
    </source>
</evidence>
<dbReference type="NCBIfam" id="TIGR01197">
    <property type="entry name" value="nramp"/>
    <property type="match status" value="1"/>
</dbReference>
<dbReference type="PANTHER" id="PTHR11706">
    <property type="entry name" value="SOLUTE CARRIER PROTEIN FAMILY 11 MEMBER"/>
    <property type="match status" value="1"/>
</dbReference>